<reference evidence="1" key="1">
    <citation type="journal article" date="2014" name="Int. J. Syst. Evol. Microbiol.">
        <title>Complete genome sequence of Corynebacterium casei LMG S-19264T (=DSM 44701T), isolated from a smear-ripened cheese.</title>
        <authorList>
            <consortium name="US DOE Joint Genome Institute (JGI-PGF)"/>
            <person name="Walter F."/>
            <person name="Albersmeier A."/>
            <person name="Kalinowski J."/>
            <person name="Ruckert C."/>
        </authorList>
    </citation>
    <scope>NUCLEOTIDE SEQUENCE</scope>
    <source>
        <strain evidence="1">JCM 4790</strain>
    </source>
</reference>
<sequence>MLLTCGGVLALVLLAGIFYAFSLPPFEKKGEIKASEVCASLGSQSGAVSSLEKLLPDKESYTFDDRAASLRTDDADDTYETSCFVSGDGEQLLVAEARMMANEPKEDWAHWLKGTATNDASVRSLTPFEAGDTAIASDRFAGLFLPCASAGKIPGGQYNISVSVELKRQKETDQKAARTRLIDLVKSAASYAHSKAKCDIPSNVNG</sequence>
<dbReference type="RefSeq" id="WP_190193884.1">
    <property type="nucleotide sequence ID" value="NZ_BMVU01000046.1"/>
</dbReference>
<evidence type="ECO:0000313" key="1">
    <source>
        <dbReference type="EMBL" id="GGY01724.1"/>
    </source>
</evidence>
<comment type="caution">
    <text evidence="1">The sequence shown here is derived from an EMBL/GenBank/DDBJ whole genome shotgun (WGS) entry which is preliminary data.</text>
</comment>
<accession>A0A918NW65</accession>
<organism evidence="1 2">
    <name type="scientific">Streptomyces minutiscleroticus</name>
    <dbReference type="NCBI Taxonomy" id="68238"/>
    <lineage>
        <taxon>Bacteria</taxon>
        <taxon>Bacillati</taxon>
        <taxon>Actinomycetota</taxon>
        <taxon>Actinomycetes</taxon>
        <taxon>Kitasatosporales</taxon>
        <taxon>Streptomycetaceae</taxon>
        <taxon>Streptomyces</taxon>
    </lineage>
</organism>
<name>A0A918NW65_9ACTN</name>
<protein>
    <submittedName>
        <fullName evidence="1">Uncharacterized protein</fullName>
    </submittedName>
</protein>
<gene>
    <name evidence="1" type="ORF">GCM10010358_64610</name>
</gene>
<proteinExistence type="predicted"/>
<keyword evidence="2" id="KW-1185">Reference proteome</keyword>
<reference evidence="1" key="2">
    <citation type="submission" date="2020-09" db="EMBL/GenBank/DDBJ databases">
        <authorList>
            <person name="Sun Q."/>
            <person name="Ohkuma M."/>
        </authorList>
    </citation>
    <scope>NUCLEOTIDE SEQUENCE</scope>
    <source>
        <strain evidence="1">JCM 4790</strain>
    </source>
</reference>
<dbReference type="AlphaFoldDB" id="A0A918NW65"/>
<dbReference type="EMBL" id="BMVU01000046">
    <property type="protein sequence ID" value="GGY01724.1"/>
    <property type="molecule type" value="Genomic_DNA"/>
</dbReference>
<dbReference type="Proteomes" id="UP000619244">
    <property type="component" value="Unassembled WGS sequence"/>
</dbReference>
<evidence type="ECO:0000313" key="2">
    <source>
        <dbReference type="Proteomes" id="UP000619244"/>
    </source>
</evidence>